<accession>A0A1A9ZQ68</accession>
<keyword evidence="1" id="KW-1133">Transmembrane helix</keyword>
<name>A0A1A9ZQ68_GLOPL</name>
<sequence>MLLLSAASYFTSLPAGETCIKSSYVELGVVLLKLQSTIITTTATTTTTTTTATSVANATKTVSTQTPCFPKEADNLKQQQKHHHNNHNNNVYDNKVSQSDTYLKKKNCFAVAAAALATAAIFLCCLFNAVDRHRLSTLCLVFLTNQSQIYGSKVTIMLQNSTKNASGKM</sequence>
<dbReference type="Proteomes" id="UP000092445">
    <property type="component" value="Unassembled WGS sequence"/>
</dbReference>
<keyword evidence="1" id="KW-0812">Transmembrane</keyword>
<dbReference type="AlphaFoldDB" id="A0A1A9ZQ68"/>
<reference evidence="2" key="2">
    <citation type="submission" date="2020-05" db="UniProtKB">
        <authorList>
            <consortium name="EnsemblMetazoa"/>
        </authorList>
    </citation>
    <scope>IDENTIFICATION</scope>
    <source>
        <strain evidence="2">IAEA</strain>
    </source>
</reference>
<evidence type="ECO:0000256" key="1">
    <source>
        <dbReference type="SAM" id="Phobius"/>
    </source>
</evidence>
<keyword evidence="3" id="KW-1185">Reference proteome</keyword>
<dbReference type="EnsemblMetazoa" id="GPAI021598-RA">
    <property type="protein sequence ID" value="GPAI021598-PA"/>
    <property type="gene ID" value="GPAI021598"/>
</dbReference>
<evidence type="ECO:0000313" key="3">
    <source>
        <dbReference type="Proteomes" id="UP000092445"/>
    </source>
</evidence>
<proteinExistence type="predicted"/>
<reference evidence="3" key="1">
    <citation type="submission" date="2014-03" db="EMBL/GenBank/DDBJ databases">
        <authorList>
            <person name="Aksoy S."/>
            <person name="Warren W."/>
            <person name="Wilson R.K."/>
        </authorList>
    </citation>
    <scope>NUCLEOTIDE SEQUENCE [LARGE SCALE GENOMIC DNA]</scope>
    <source>
        <strain evidence="3">IAEA</strain>
    </source>
</reference>
<keyword evidence="1" id="KW-0472">Membrane</keyword>
<evidence type="ECO:0000313" key="2">
    <source>
        <dbReference type="EnsemblMetazoa" id="GPAI021598-PA"/>
    </source>
</evidence>
<dbReference type="VEuPathDB" id="VectorBase:GPAI021598"/>
<organism evidence="2 3">
    <name type="scientific">Glossina pallidipes</name>
    <name type="common">Tsetse fly</name>
    <dbReference type="NCBI Taxonomy" id="7398"/>
    <lineage>
        <taxon>Eukaryota</taxon>
        <taxon>Metazoa</taxon>
        <taxon>Ecdysozoa</taxon>
        <taxon>Arthropoda</taxon>
        <taxon>Hexapoda</taxon>
        <taxon>Insecta</taxon>
        <taxon>Pterygota</taxon>
        <taxon>Neoptera</taxon>
        <taxon>Endopterygota</taxon>
        <taxon>Diptera</taxon>
        <taxon>Brachycera</taxon>
        <taxon>Muscomorpha</taxon>
        <taxon>Hippoboscoidea</taxon>
        <taxon>Glossinidae</taxon>
        <taxon>Glossina</taxon>
    </lineage>
</organism>
<protein>
    <submittedName>
        <fullName evidence="2">Uncharacterized protein</fullName>
    </submittedName>
</protein>
<feature type="transmembrane region" description="Helical" evidence="1">
    <location>
        <begin position="109"/>
        <end position="130"/>
    </location>
</feature>